<feature type="compositionally biased region" description="Basic and acidic residues" evidence="1">
    <location>
        <begin position="42"/>
        <end position="54"/>
    </location>
</feature>
<reference evidence="3" key="1">
    <citation type="submission" date="2021-02" db="EMBL/GenBank/DDBJ databases">
        <authorList>
            <person name="Nowell W R."/>
        </authorList>
    </citation>
    <scope>NUCLEOTIDE SEQUENCE</scope>
</reference>
<name>A0A8S2ID46_9BILA</name>
<dbReference type="AlphaFoldDB" id="A0A8S2ID46"/>
<comment type="caution">
    <text evidence="3">The sequence shown here is derived from an EMBL/GenBank/DDBJ whole genome shotgun (WGS) entry which is preliminary data.</text>
</comment>
<protein>
    <submittedName>
        <fullName evidence="3">Uncharacterized protein</fullName>
    </submittedName>
</protein>
<evidence type="ECO:0000313" key="3">
    <source>
        <dbReference type="EMBL" id="CAF3737731.1"/>
    </source>
</evidence>
<dbReference type="Proteomes" id="UP000677228">
    <property type="component" value="Unassembled WGS sequence"/>
</dbReference>
<proteinExistence type="predicted"/>
<evidence type="ECO:0000256" key="1">
    <source>
        <dbReference type="SAM" id="MobiDB-lite"/>
    </source>
</evidence>
<dbReference type="EMBL" id="CAJOBA010005252">
    <property type="protein sequence ID" value="CAF3737731.1"/>
    <property type="molecule type" value="Genomic_DNA"/>
</dbReference>
<dbReference type="Proteomes" id="UP000682733">
    <property type="component" value="Unassembled WGS sequence"/>
</dbReference>
<dbReference type="EMBL" id="CAJNOK010005248">
    <property type="protein sequence ID" value="CAF0965841.1"/>
    <property type="molecule type" value="Genomic_DNA"/>
</dbReference>
<organism evidence="3 4">
    <name type="scientific">Didymodactylos carnosus</name>
    <dbReference type="NCBI Taxonomy" id="1234261"/>
    <lineage>
        <taxon>Eukaryota</taxon>
        <taxon>Metazoa</taxon>
        <taxon>Spiralia</taxon>
        <taxon>Gnathifera</taxon>
        <taxon>Rotifera</taxon>
        <taxon>Eurotatoria</taxon>
        <taxon>Bdelloidea</taxon>
        <taxon>Philodinida</taxon>
        <taxon>Philodinidae</taxon>
        <taxon>Didymodactylos</taxon>
    </lineage>
</organism>
<feature type="region of interest" description="Disordered" evidence="1">
    <location>
        <begin position="15"/>
        <end position="54"/>
    </location>
</feature>
<accession>A0A8S2ID46</accession>
<feature type="non-terminal residue" evidence="3">
    <location>
        <position position="1"/>
    </location>
</feature>
<gene>
    <name evidence="2" type="ORF">OVA965_LOCUS12845</name>
    <name evidence="3" type="ORF">TMI583_LOCUS12848</name>
</gene>
<evidence type="ECO:0000313" key="4">
    <source>
        <dbReference type="Proteomes" id="UP000682733"/>
    </source>
</evidence>
<evidence type="ECO:0000313" key="2">
    <source>
        <dbReference type="EMBL" id="CAF0965841.1"/>
    </source>
</evidence>
<sequence length="54" mass="6285">RTLLFSSAARRRATRLRGVRETAQNGLIDQGYENDNEQQQTEQRDGRGLDEDEY</sequence>